<evidence type="ECO:0000256" key="2">
    <source>
        <dbReference type="ARBA" id="ARBA00023002"/>
    </source>
</evidence>
<organism evidence="4 5">
    <name type="scientific">Oryzicola mucosus</name>
    <dbReference type="NCBI Taxonomy" id="2767425"/>
    <lineage>
        <taxon>Bacteria</taxon>
        <taxon>Pseudomonadati</taxon>
        <taxon>Pseudomonadota</taxon>
        <taxon>Alphaproteobacteria</taxon>
        <taxon>Hyphomicrobiales</taxon>
        <taxon>Phyllobacteriaceae</taxon>
        <taxon>Oryzicola</taxon>
    </lineage>
</organism>
<keyword evidence="5" id="KW-1185">Reference proteome</keyword>
<dbReference type="Proteomes" id="UP000643405">
    <property type="component" value="Unassembled WGS sequence"/>
</dbReference>
<feature type="domain" description="Nitroreductase" evidence="3">
    <location>
        <begin position="195"/>
        <end position="238"/>
    </location>
</feature>
<accession>A0A8J6U8P6</accession>
<dbReference type="GO" id="GO:0016491">
    <property type="term" value="F:oxidoreductase activity"/>
    <property type="evidence" value="ECO:0007669"/>
    <property type="project" value="UniProtKB-KW"/>
</dbReference>
<dbReference type="AlphaFoldDB" id="A0A8J6U8P6"/>
<keyword evidence="2" id="KW-0560">Oxidoreductase</keyword>
<evidence type="ECO:0000259" key="3">
    <source>
        <dbReference type="Pfam" id="PF00881"/>
    </source>
</evidence>
<comment type="caution">
    <text evidence="4">The sequence shown here is derived from an EMBL/GenBank/DDBJ whole genome shotgun (WGS) entry which is preliminary data.</text>
</comment>
<evidence type="ECO:0000256" key="1">
    <source>
        <dbReference type="ARBA" id="ARBA00007118"/>
    </source>
</evidence>
<dbReference type="PANTHER" id="PTHR43673">
    <property type="entry name" value="NAD(P)H NITROREDUCTASE YDGI-RELATED"/>
    <property type="match status" value="1"/>
</dbReference>
<gene>
    <name evidence="4" type="ORF">ICI42_15145</name>
</gene>
<evidence type="ECO:0000313" key="5">
    <source>
        <dbReference type="Proteomes" id="UP000643405"/>
    </source>
</evidence>
<dbReference type="PANTHER" id="PTHR43673:SF10">
    <property type="entry name" value="NADH DEHYDROGENASE_NAD(P)H NITROREDUCTASE XCC3605-RELATED"/>
    <property type="match status" value="1"/>
</dbReference>
<dbReference type="CDD" id="cd02062">
    <property type="entry name" value="Nitro_FMN_reductase"/>
    <property type="match status" value="1"/>
</dbReference>
<dbReference type="Gene3D" id="3.40.109.10">
    <property type="entry name" value="NADH Oxidase"/>
    <property type="match status" value="1"/>
</dbReference>
<proteinExistence type="inferred from homology"/>
<dbReference type="InterPro" id="IPR029479">
    <property type="entry name" value="Nitroreductase"/>
</dbReference>
<feature type="domain" description="Nitroreductase" evidence="3">
    <location>
        <begin position="258"/>
        <end position="338"/>
    </location>
</feature>
<dbReference type="EMBL" id="JACVVX010000004">
    <property type="protein sequence ID" value="MBD0415992.1"/>
    <property type="molecule type" value="Genomic_DNA"/>
</dbReference>
<protein>
    <submittedName>
        <fullName evidence="4">Nitroreductase family protein</fullName>
    </submittedName>
</protein>
<evidence type="ECO:0000313" key="4">
    <source>
        <dbReference type="EMBL" id="MBD0415992.1"/>
    </source>
</evidence>
<comment type="similarity">
    <text evidence="1">Belongs to the nitroreductase family.</text>
</comment>
<dbReference type="InterPro" id="IPR000415">
    <property type="entry name" value="Nitroreductase-like"/>
</dbReference>
<dbReference type="Pfam" id="PF00881">
    <property type="entry name" value="Nitroreductase"/>
    <property type="match status" value="2"/>
</dbReference>
<name>A0A8J6U8P6_9HYPH</name>
<reference evidence="4" key="1">
    <citation type="submission" date="2020-09" db="EMBL/GenBank/DDBJ databases">
        <title>Genome seq and assembly of Tianweitania sp.</title>
        <authorList>
            <person name="Chhetri G."/>
        </authorList>
    </citation>
    <scope>NUCLEOTIDE SEQUENCE</scope>
    <source>
        <strain evidence="4">Rool2</strain>
    </source>
</reference>
<dbReference type="RefSeq" id="WP_188165408.1">
    <property type="nucleotide sequence ID" value="NZ_JACVVX010000004.1"/>
</dbReference>
<dbReference type="SUPFAM" id="SSF55469">
    <property type="entry name" value="FMN-dependent nitroreductase-like"/>
    <property type="match status" value="1"/>
</dbReference>
<sequence>MLNKLKTFVKQLLAIVWVRRLYEGVVRFLLEILAANRITSLVYSILSIPTFNREQFAVLRGRRDYYRNLSKERATRTELRRNIHRLEKGIIMQPRRKVFALDYLIETIEYYEKAIKDYAAGCAADEGELIWAHGVLNDYFSIVDPENVVVAGARNRFSATTSSFNPEDIRRIPYKRSDTKMSNVAYEDLLALSQQRRSVRWFQQKPVPRDLIDKALLVGRQSPTACNRMPYEFRIFDDPMMVKKVAGIPFGAGGYGHQIPTVAVVIGRLNHYFSPRDRHVIYVDASLAAMPFMLGLETLGLSSSVINWPDFEPLEGKMQKALNLDYDERVIMLIAIGYADPDGLIPFSEKKSLDVIRRYNDLGVRAAAPAEVPAAQGEPKLA</sequence>